<organism evidence="16 17">
    <name type="scientific">Marilutibacter penaei</name>
    <dbReference type="NCBI Taxonomy" id="2759900"/>
    <lineage>
        <taxon>Bacteria</taxon>
        <taxon>Pseudomonadati</taxon>
        <taxon>Pseudomonadota</taxon>
        <taxon>Gammaproteobacteria</taxon>
        <taxon>Lysobacterales</taxon>
        <taxon>Lysobacteraceae</taxon>
        <taxon>Marilutibacter</taxon>
    </lineage>
</organism>
<dbReference type="CDD" id="cd00082">
    <property type="entry name" value="HisKA"/>
    <property type="match status" value="1"/>
</dbReference>
<dbReference type="CDD" id="cd00156">
    <property type="entry name" value="REC"/>
    <property type="match status" value="1"/>
</dbReference>
<keyword evidence="5 11" id="KW-0597">Phosphoprotein</keyword>
<dbReference type="InterPro" id="IPR011006">
    <property type="entry name" value="CheY-like_superfamily"/>
</dbReference>
<dbReference type="SMART" id="SM00387">
    <property type="entry name" value="HATPase_c"/>
    <property type="match status" value="1"/>
</dbReference>
<feature type="domain" description="Response regulatory" evidence="14">
    <location>
        <begin position="990"/>
        <end position="1104"/>
    </location>
</feature>
<dbReference type="InterPro" id="IPR001734">
    <property type="entry name" value="Na/solute_symporter"/>
</dbReference>
<dbReference type="Proteomes" id="UP000552587">
    <property type="component" value="Unassembled WGS sequence"/>
</dbReference>
<dbReference type="GO" id="GO:0005886">
    <property type="term" value="C:plasma membrane"/>
    <property type="evidence" value="ECO:0007669"/>
    <property type="project" value="TreeGrafter"/>
</dbReference>
<feature type="modified residue" description="4-aspartylphosphate" evidence="11">
    <location>
        <position position="1039"/>
    </location>
</feature>
<dbReference type="InterPro" id="IPR003661">
    <property type="entry name" value="HisK_dim/P_dom"/>
</dbReference>
<keyword evidence="7 12" id="KW-0812">Transmembrane</keyword>
<feature type="transmembrane region" description="Helical" evidence="12">
    <location>
        <begin position="160"/>
        <end position="177"/>
    </location>
</feature>
<evidence type="ECO:0000313" key="16">
    <source>
        <dbReference type="EMBL" id="MBB1087519.1"/>
    </source>
</evidence>
<dbReference type="Pfam" id="PF12860">
    <property type="entry name" value="PAS_7"/>
    <property type="match status" value="1"/>
</dbReference>
<keyword evidence="6" id="KW-0808">Transferase</keyword>
<dbReference type="CDD" id="cd00075">
    <property type="entry name" value="HATPase"/>
    <property type="match status" value="1"/>
</dbReference>
<comment type="caution">
    <text evidence="16">The sequence shown here is derived from an EMBL/GenBank/DDBJ whole genome shotgun (WGS) entry which is preliminary data.</text>
</comment>
<dbReference type="Pfam" id="PF00072">
    <property type="entry name" value="Response_reg"/>
    <property type="match status" value="1"/>
</dbReference>
<dbReference type="InterPro" id="IPR003594">
    <property type="entry name" value="HATPase_dom"/>
</dbReference>
<feature type="domain" description="Histidine kinase" evidence="13">
    <location>
        <begin position="763"/>
        <end position="972"/>
    </location>
</feature>
<evidence type="ECO:0000259" key="15">
    <source>
        <dbReference type="PROSITE" id="PS50112"/>
    </source>
</evidence>
<dbReference type="SUPFAM" id="SSF52172">
    <property type="entry name" value="CheY-like"/>
    <property type="match status" value="1"/>
</dbReference>
<name>A0A7W3U268_9GAMM</name>
<dbReference type="Gene3D" id="3.40.50.2300">
    <property type="match status" value="1"/>
</dbReference>
<feature type="domain" description="PAS" evidence="15">
    <location>
        <begin position="602"/>
        <end position="642"/>
    </location>
</feature>
<dbReference type="Pfam" id="PF00512">
    <property type="entry name" value="HisKA"/>
    <property type="match status" value="1"/>
</dbReference>
<evidence type="ECO:0000256" key="11">
    <source>
        <dbReference type="PROSITE-ProRule" id="PRU00169"/>
    </source>
</evidence>
<reference evidence="16 17" key="1">
    <citation type="submission" date="2020-07" db="EMBL/GenBank/DDBJ databases">
        <authorList>
            <person name="Xu S."/>
            <person name="Li A."/>
        </authorList>
    </citation>
    <scope>NUCLEOTIDE SEQUENCE [LARGE SCALE GENOMIC DNA]</scope>
    <source>
        <strain evidence="16 17">SG-8</strain>
    </source>
</reference>
<evidence type="ECO:0000256" key="4">
    <source>
        <dbReference type="ARBA" id="ARBA00012438"/>
    </source>
</evidence>
<feature type="transmembrane region" description="Helical" evidence="12">
    <location>
        <begin position="273"/>
        <end position="298"/>
    </location>
</feature>
<dbReference type="InterPro" id="IPR038377">
    <property type="entry name" value="Na/Glc_symporter_sf"/>
</dbReference>
<dbReference type="GO" id="GO:0022857">
    <property type="term" value="F:transmembrane transporter activity"/>
    <property type="evidence" value="ECO:0007669"/>
    <property type="project" value="InterPro"/>
</dbReference>
<feature type="transmembrane region" description="Helical" evidence="12">
    <location>
        <begin position="189"/>
        <end position="215"/>
    </location>
</feature>
<keyword evidence="8 16" id="KW-0418">Kinase</keyword>
<evidence type="ECO:0000256" key="7">
    <source>
        <dbReference type="ARBA" id="ARBA00022692"/>
    </source>
</evidence>
<dbReference type="SMART" id="SM00091">
    <property type="entry name" value="PAS"/>
    <property type="match status" value="1"/>
</dbReference>
<dbReference type="PANTHER" id="PTHR43047">
    <property type="entry name" value="TWO-COMPONENT HISTIDINE PROTEIN KINASE"/>
    <property type="match status" value="1"/>
</dbReference>
<gene>
    <name evidence="16" type="ORF">H4F99_03340</name>
</gene>
<dbReference type="SMART" id="SM00388">
    <property type="entry name" value="HisKA"/>
    <property type="match status" value="1"/>
</dbReference>
<dbReference type="SMART" id="SM00448">
    <property type="entry name" value="REC"/>
    <property type="match status" value="1"/>
</dbReference>
<sequence>MLGLTVVALASLAWLALMFGAALYAERVPTVWARHWRHVYALSLAVHCTSWTFYGTVTQAARHGWPLPPTFLGAILFYALAVAFMVRLVRLARETNATSLADLIATRLGKDAWLAATVTLVAALGLVPYIALQLKAVAMSFAMLTAGRVAVAGDAPWRDGALYVALAMAVFAMLFGARHASAAEHNRGLVLAMALESVFKLLAMLAIGAFVWWGLGDVALPATAPVTPPTPVPGAGFMPLVFLGALAMFILPHQFHVGVVECRSERDVATARWLFPLYLVLIALPVLPLAKAGTVLLGDQVPSDLYVLALPMSQGHEGLALVAFLGGLSAATGMVVVSTLTLSLMIGNHWFAPGLLRGAWARNDGSDLRGRVLALRRAGIVVIMLLAWLYSRVVAGSDVLADVGAVSFSALATLTPALAFAVWRPQTPPRAAVAGVVAAFAVWAWVLLVPMLGGEPAAGWRSAGPFGWQWLSPDGLFGLTGWSRLGRAVGASLFVGTLVTVLVSAWRRESPRRAMRGLDARALRDAGLRFLSRERVLQLLQGAPDSGPVAPETEARIERELAAVLGSASARVLLDAARREAGSGLDTVAQIVGEASADLRFNQRVLEAALHNMSQGISVVDADLRLVAWNRRYVELFGFPDELLQVGRPIADLARWAMRQVPPDGDLERALERRLAYMRAGTVHLSERVLPDGSIVEIRGNPMPGGGFVATFTDVTEFRRAEAGLIQANETLEQRVVARTTDLQAATREAERANEAKSRFLAAIGHDLMQPLHAAQLFADALGPQVGTPQREVVDQISGALDSTHDLLSGLLDMSRIEAGGLVPQPRDFPLSDVLEPLASEFGAIAAARGLRFRCVPTAAWVRSDPQLLRRVLQNFLANAVRYTPAGTVLLGVRRDGDGLRIEVLDTGPGIDEAQRQVIFEEFRRGDRAPGQGLGLGLWIADRIAQLLGTPLGLRSTPGRGTVFSVRVPRARAPDAVPSPAGALATPARSALVLDNDPQALAALVGLLERWGYRVASATTGDEAARTLEREDAFLWLFDYHLDDGDTGVAVAERLSARFGPRPGLILSADASDDVRRAVQEAGWPLVVKPLKPLALKSVLDRLLAARGA</sequence>
<feature type="transmembrane region" description="Helical" evidence="12">
    <location>
        <begin position="318"/>
        <end position="351"/>
    </location>
</feature>
<feature type="transmembrane region" description="Helical" evidence="12">
    <location>
        <begin position="485"/>
        <end position="506"/>
    </location>
</feature>
<evidence type="ECO:0000313" key="17">
    <source>
        <dbReference type="Proteomes" id="UP000552587"/>
    </source>
</evidence>
<evidence type="ECO:0000256" key="1">
    <source>
        <dbReference type="ARBA" id="ARBA00000085"/>
    </source>
</evidence>
<evidence type="ECO:0000259" key="13">
    <source>
        <dbReference type="PROSITE" id="PS50109"/>
    </source>
</evidence>
<comment type="similarity">
    <text evidence="3">Belongs to the sodium:solute symporter (SSF) (TC 2.A.21) family.</text>
</comment>
<feature type="transmembrane region" description="Helical" evidence="12">
    <location>
        <begin position="430"/>
        <end position="452"/>
    </location>
</feature>
<dbReference type="InterPro" id="IPR036890">
    <property type="entry name" value="HATPase_C_sf"/>
</dbReference>
<protein>
    <recommendedName>
        <fullName evidence="4">histidine kinase</fullName>
        <ecNumber evidence="4">2.7.13.3</ecNumber>
    </recommendedName>
</protein>
<feature type="transmembrane region" description="Helical" evidence="12">
    <location>
        <begin position="112"/>
        <end position="131"/>
    </location>
</feature>
<dbReference type="AlphaFoldDB" id="A0A7W3U268"/>
<comment type="subcellular location">
    <subcellularLocation>
        <location evidence="2">Membrane</location>
        <topology evidence="2">Multi-pass membrane protein</topology>
    </subcellularLocation>
</comment>
<dbReference type="Gene3D" id="1.10.287.130">
    <property type="match status" value="1"/>
</dbReference>
<feature type="transmembrane region" description="Helical" evidence="12">
    <location>
        <begin position="403"/>
        <end position="423"/>
    </location>
</feature>
<dbReference type="GO" id="GO:0009927">
    <property type="term" value="F:histidine phosphotransfer kinase activity"/>
    <property type="evidence" value="ECO:0007669"/>
    <property type="project" value="TreeGrafter"/>
</dbReference>
<proteinExistence type="inferred from homology"/>
<dbReference type="InterPro" id="IPR001789">
    <property type="entry name" value="Sig_transdc_resp-reg_receiver"/>
</dbReference>
<evidence type="ECO:0000259" key="14">
    <source>
        <dbReference type="PROSITE" id="PS50110"/>
    </source>
</evidence>
<dbReference type="InterPro" id="IPR000014">
    <property type="entry name" value="PAS"/>
</dbReference>
<dbReference type="PROSITE" id="PS50109">
    <property type="entry name" value="HIS_KIN"/>
    <property type="match status" value="1"/>
</dbReference>
<dbReference type="PROSITE" id="PS50283">
    <property type="entry name" value="NA_SOLUT_SYMP_3"/>
    <property type="match status" value="1"/>
</dbReference>
<evidence type="ECO:0000256" key="9">
    <source>
        <dbReference type="ARBA" id="ARBA00022989"/>
    </source>
</evidence>
<dbReference type="SUPFAM" id="SSF47384">
    <property type="entry name" value="Homodimeric domain of signal transducing histidine kinase"/>
    <property type="match status" value="1"/>
</dbReference>
<dbReference type="FunFam" id="3.30.565.10:FF:000049">
    <property type="entry name" value="Two-component sensor histidine kinase"/>
    <property type="match status" value="1"/>
</dbReference>
<dbReference type="GO" id="GO:0000155">
    <property type="term" value="F:phosphorelay sensor kinase activity"/>
    <property type="evidence" value="ECO:0007669"/>
    <property type="project" value="InterPro"/>
</dbReference>
<keyword evidence="17" id="KW-1185">Reference proteome</keyword>
<evidence type="ECO:0000256" key="8">
    <source>
        <dbReference type="ARBA" id="ARBA00022777"/>
    </source>
</evidence>
<dbReference type="InterPro" id="IPR035965">
    <property type="entry name" value="PAS-like_dom_sf"/>
</dbReference>
<dbReference type="InterPro" id="IPR005467">
    <property type="entry name" value="His_kinase_dom"/>
</dbReference>
<feature type="transmembrane region" description="Helical" evidence="12">
    <location>
        <begin position="71"/>
        <end position="91"/>
    </location>
</feature>
<dbReference type="CDD" id="cd00130">
    <property type="entry name" value="PAS"/>
    <property type="match status" value="1"/>
</dbReference>
<dbReference type="PROSITE" id="PS50112">
    <property type="entry name" value="PAS"/>
    <property type="match status" value="1"/>
</dbReference>
<keyword evidence="10 12" id="KW-0472">Membrane</keyword>
<keyword evidence="9 12" id="KW-1133">Transmembrane helix</keyword>
<dbReference type="Gene3D" id="1.20.1730.10">
    <property type="entry name" value="Sodium/glucose cotransporter"/>
    <property type="match status" value="1"/>
</dbReference>
<dbReference type="RefSeq" id="WP_182668306.1">
    <property type="nucleotide sequence ID" value="NZ_JACHTE010000002.1"/>
</dbReference>
<dbReference type="Pfam" id="PF02518">
    <property type="entry name" value="HATPase_c"/>
    <property type="match status" value="1"/>
</dbReference>
<dbReference type="PRINTS" id="PR00344">
    <property type="entry name" value="BCTRLSENSOR"/>
</dbReference>
<dbReference type="InterPro" id="IPR036097">
    <property type="entry name" value="HisK_dim/P_sf"/>
</dbReference>
<evidence type="ECO:0000256" key="2">
    <source>
        <dbReference type="ARBA" id="ARBA00004141"/>
    </source>
</evidence>
<dbReference type="EMBL" id="JACHTE010000002">
    <property type="protein sequence ID" value="MBB1087519.1"/>
    <property type="molecule type" value="Genomic_DNA"/>
</dbReference>
<evidence type="ECO:0000256" key="12">
    <source>
        <dbReference type="SAM" id="Phobius"/>
    </source>
</evidence>
<accession>A0A7W3U268</accession>
<dbReference type="Gene3D" id="3.30.565.10">
    <property type="entry name" value="Histidine kinase-like ATPase, C-terminal domain"/>
    <property type="match status" value="1"/>
</dbReference>
<dbReference type="SUPFAM" id="SSF55785">
    <property type="entry name" value="PYP-like sensor domain (PAS domain)"/>
    <property type="match status" value="1"/>
</dbReference>
<dbReference type="EC" id="2.7.13.3" evidence="4"/>
<evidence type="ECO:0000256" key="6">
    <source>
        <dbReference type="ARBA" id="ARBA00022679"/>
    </source>
</evidence>
<dbReference type="PANTHER" id="PTHR43047:SF9">
    <property type="entry name" value="HISTIDINE KINASE"/>
    <property type="match status" value="1"/>
</dbReference>
<dbReference type="Gene3D" id="3.30.450.20">
    <property type="entry name" value="PAS domain"/>
    <property type="match status" value="1"/>
</dbReference>
<feature type="transmembrane region" description="Helical" evidence="12">
    <location>
        <begin position="235"/>
        <end position="252"/>
    </location>
</feature>
<comment type="catalytic activity">
    <reaction evidence="1">
        <text>ATP + protein L-histidine = ADP + protein N-phospho-L-histidine.</text>
        <dbReference type="EC" id="2.7.13.3"/>
    </reaction>
</comment>
<dbReference type="PROSITE" id="PS50110">
    <property type="entry name" value="RESPONSE_REGULATORY"/>
    <property type="match status" value="1"/>
</dbReference>
<evidence type="ECO:0000256" key="5">
    <source>
        <dbReference type="ARBA" id="ARBA00022553"/>
    </source>
</evidence>
<dbReference type="SUPFAM" id="SSF55874">
    <property type="entry name" value="ATPase domain of HSP90 chaperone/DNA topoisomerase II/histidine kinase"/>
    <property type="match status" value="1"/>
</dbReference>
<dbReference type="InterPro" id="IPR004358">
    <property type="entry name" value="Sig_transdc_His_kin-like_C"/>
</dbReference>
<evidence type="ECO:0000256" key="3">
    <source>
        <dbReference type="ARBA" id="ARBA00006434"/>
    </source>
</evidence>
<feature type="transmembrane region" description="Helical" evidence="12">
    <location>
        <begin position="372"/>
        <end position="391"/>
    </location>
</feature>
<evidence type="ECO:0000256" key="10">
    <source>
        <dbReference type="ARBA" id="ARBA00023136"/>
    </source>
</evidence>